<comment type="caution">
    <text evidence="2">The sequence shown here is derived from an EMBL/GenBank/DDBJ whole genome shotgun (WGS) entry which is preliminary data.</text>
</comment>
<proteinExistence type="predicted"/>
<reference evidence="2" key="2">
    <citation type="submission" date="2023-06" db="EMBL/GenBank/DDBJ databases">
        <authorList>
            <consortium name="Lawrence Berkeley National Laboratory"/>
            <person name="Haridas S."/>
            <person name="Hensen N."/>
            <person name="Bonometti L."/>
            <person name="Westerberg I."/>
            <person name="Brannstrom I.O."/>
            <person name="Guillou S."/>
            <person name="Cros-Aarteil S."/>
            <person name="Calhoun S."/>
            <person name="Kuo A."/>
            <person name="Mondo S."/>
            <person name="Pangilinan J."/>
            <person name="Riley R."/>
            <person name="Labutti K."/>
            <person name="Andreopoulos B."/>
            <person name="Lipzen A."/>
            <person name="Chen C."/>
            <person name="Yanf M."/>
            <person name="Daum C."/>
            <person name="Ng V."/>
            <person name="Clum A."/>
            <person name="Steindorff A."/>
            <person name="Ohm R."/>
            <person name="Martin F."/>
            <person name="Silar P."/>
            <person name="Natvig D."/>
            <person name="Lalanne C."/>
            <person name="Gautier V."/>
            <person name="Ament-Velasquez S.L."/>
            <person name="Kruys A."/>
            <person name="Hutchinson M.I."/>
            <person name="Powell A.J."/>
            <person name="Barry K."/>
            <person name="Miller A.N."/>
            <person name="Grigoriev I.V."/>
            <person name="Debuchy R."/>
            <person name="Gladieux P."/>
            <person name="Thoren M.H."/>
            <person name="Johannesson H."/>
        </authorList>
    </citation>
    <scope>NUCLEOTIDE SEQUENCE</scope>
    <source>
        <strain evidence="2">SMH4131-1</strain>
    </source>
</reference>
<reference evidence="2" key="1">
    <citation type="journal article" date="2023" name="Mol. Phylogenet. Evol.">
        <title>Genome-scale phylogeny and comparative genomics of the fungal order Sordariales.</title>
        <authorList>
            <person name="Hensen N."/>
            <person name="Bonometti L."/>
            <person name="Westerberg I."/>
            <person name="Brannstrom I.O."/>
            <person name="Guillou S."/>
            <person name="Cros-Aarteil S."/>
            <person name="Calhoun S."/>
            <person name="Haridas S."/>
            <person name="Kuo A."/>
            <person name="Mondo S."/>
            <person name="Pangilinan J."/>
            <person name="Riley R."/>
            <person name="LaButti K."/>
            <person name="Andreopoulos B."/>
            <person name="Lipzen A."/>
            <person name="Chen C."/>
            <person name="Yan M."/>
            <person name="Daum C."/>
            <person name="Ng V."/>
            <person name="Clum A."/>
            <person name="Steindorff A."/>
            <person name="Ohm R.A."/>
            <person name="Martin F."/>
            <person name="Silar P."/>
            <person name="Natvig D.O."/>
            <person name="Lalanne C."/>
            <person name="Gautier V."/>
            <person name="Ament-Velasquez S.L."/>
            <person name="Kruys A."/>
            <person name="Hutchinson M.I."/>
            <person name="Powell A.J."/>
            <person name="Barry K."/>
            <person name="Miller A.N."/>
            <person name="Grigoriev I.V."/>
            <person name="Debuchy R."/>
            <person name="Gladieux P."/>
            <person name="Hiltunen Thoren M."/>
            <person name="Johannesson H."/>
        </authorList>
    </citation>
    <scope>NUCLEOTIDE SEQUENCE</scope>
    <source>
        <strain evidence="2">SMH4131-1</strain>
    </source>
</reference>
<dbReference type="EMBL" id="JAUEPO010000001">
    <property type="protein sequence ID" value="KAK3337477.1"/>
    <property type="molecule type" value="Genomic_DNA"/>
</dbReference>
<dbReference type="AlphaFoldDB" id="A0AAE0J5T1"/>
<feature type="region of interest" description="Disordered" evidence="1">
    <location>
        <begin position="160"/>
        <end position="236"/>
    </location>
</feature>
<accession>A0AAE0J5T1</accession>
<gene>
    <name evidence="2" type="ORF">B0T19DRAFT_74772</name>
</gene>
<dbReference type="Proteomes" id="UP001286456">
    <property type="component" value="Unassembled WGS sequence"/>
</dbReference>
<name>A0AAE0J5T1_9PEZI</name>
<evidence type="ECO:0000313" key="2">
    <source>
        <dbReference type="EMBL" id="KAK3337477.1"/>
    </source>
</evidence>
<evidence type="ECO:0000313" key="3">
    <source>
        <dbReference type="Proteomes" id="UP001286456"/>
    </source>
</evidence>
<feature type="compositionally biased region" description="Polar residues" evidence="1">
    <location>
        <begin position="227"/>
        <end position="236"/>
    </location>
</feature>
<protein>
    <submittedName>
        <fullName evidence="2">Uncharacterized protein</fullName>
    </submittedName>
</protein>
<sequence>MSFHSAQDGAMGDNAAGSLLDRVTTRLEAKQPTPILSPEQELDPSRHRTEVIGMIYPTFSTEEFRTVRKSIEAAGYWKVETLAVLEALALRMQRRRRAEDGNPTPWQVIAEKCWDLLLQDGVSSDQAENVRRSIADTEYWDTEMRYLDDALPGIREQRRQKYLESRRKSPAAESAPVGCGASSAHVPTTKRQLRPRKQPPGPTQQPAPKRGVVASGRVAKRTKAPAPTNQRQSRRR</sequence>
<evidence type="ECO:0000256" key="1">
    <source>
        <dbReference type="SAM" id="MobiDB-lite"/>
    </source>
</evidence>
<keyword evidence="3" id="KW-1185">Reference proteome</keyword>
<organism evidence="2 3">
    <name type="scientific">Cercophora scortea</name>
    <dbReference type="NCBI Taxonomy" id="314031"/>
    <lineage>
        <taxon>Eukaryota</taxon>
        <taxon>Fungi</taxon>
        <taxon>Dikarya</taxon>
        <taxon>Ascomycota</taxon>
        <taxon>Pezizomycotina</taxon>
        <taxon>Sordariomycetes</taxon>
        <taxon>Sordariomycetidae</taxon>
        <taxon>Sordariales</taxon>
        <taxon>Lasiosphaeriaceae</taxon>
        <taxon>Cercophora</taxon>
    </lineage>
</organism>